<dbReference type="Pfam" id="PF00505">
    <property type="entry name" value="HMG_box"/>
    <property type="match status" value="1"/>
</dbReference>
<dbReference type="SUPFAM" id="SSF47095">
    <property type="entry name" value="HMG-box"/>
    <property type="match status" value="2"/>
</dbReference>
<dbReference type="PRINTS" id="PR00886">
    <property type="entry name" value="HIGHMOBLTY12"/>
</dbReference>
<organism evidence="5 6">
    <name type="scientific">Lingula anatina</name>
    <name type="common">Brachiopod</name>
    <name type="synonym">Lingula unguis</name>
    <dbReference type="NCBI Taxonomy" id="7574"/>
    <lineage>
        <taxon>Eukaryota</taxon>
        <taxon>Metazoa</taxon>
        <taxon>Spiralia</taxon>
        <taxon>Lophotrochozoa</taxon>
        <taxon>Brachiopoda</taxon>
        <taxon>Linguliformea</taxon>
        <taxon>Lingulata</taxon>
        <taxon>Lingulida</taxon>
        <taxon>Linguloidea</taxon>
        <taxon>Lingulidae</taxon>
        <taxon>Lingula</taxon>
    </lineage>
</organism>
<dbReference type="KEGG" id="lak:106177687"/>
<keyword evidence="2" id="KW-0539">Nucleus</keyword>
<dbReference type="GO" id="GO:0006357">
    <property type="term" value="P:regulation of transcription by RNA polymerase II"/>
    <property type="evidence" value="ECO:0007669"/>
    <property type="project" value="TreeGrafter"/>
</dbReference>
<dbReference type="SMART" id="SM00398">
    <property type="entry name" value="HMG"/>
    <property type="match status" value="2"/>
</dbReference>
<dbReference type="STRING" id="7574.A0A1S3K0B4"/>
<dbReference type="Pfam" id="PF09011">
    <property type="entry name" value="HMG_box_2"/>
    <property type="match status" value="1"/>
</dbReference>
<dbReference type="PROSITE" id="PS50118">
    <property type="entry name" value="HMG_BOX_2"/>
    <property type="match status" value="2"/>
</dbReference>
<sequence length="214" mass="24907">MDGIVRNRGRTKLDAQGKPTRRRKKKDPMAPKRPTTAYFYYLAKMREQFKQEGKHVSNVGAFTKEVSKQWRELSASEKKPFEALSDDDRKRYDREMNMYRKPKDPNQPKRPQSGYFLFLGDFRTKMKGKDLGHKAIIQEAGKAWNAMDAEAKRPYEEEAQKKRDEYEKTMTAYRKSKMANRQGEANGGAAASPPEDAEDDFEEDDDDDDDEDDE</sequence>
<dbReference type="AlphaFoldDB" id="A0A1S3K0B4"/>
<dbReference type="RefSeq" id="XP_013415987.1">
    <property type="nucleotide sequence ID" value="XM_013560533.1"/>
</dbReference>
<feature type="DNA-binding region" description="HMG box" evidence="2">
    <location>
        <begin position="31"/>
        <end position="100"/>
    </location>
</feature>
<evidence type="ECO:0000259" key="4">
    <source>
        <dbReference type="PROSITE" id="PS50118"/>
    </source>
</evidence>
<dbReference type="PANTHER" id="PTHR48112:SF22">
    <property type="entry name" value="MITOCHONDRIAL TRANSCRIPTION FACTOR A, ISOFORM B"/>
    <property type="match status" value="1"/>
</dbReference>
<keyword evidence="1 2" id="KW-0238">DNA-binding</keyword>
<proteinExistence type="predicted"/>
<dbReference type="InterPro" id="IPR050342">
    <property type="entry name" value="HMGB"/>
</dbReference>
<name>A0A1S3K0B4_LINAN</name>
<evidence type="ECO:0000313" key="6">
    <source>
        <dbReference type="RefSeq" id="XP_013415987.1"/>
    </source>
</evidence>
<dbReference type="GO" id="GO:0005634">
    <property type="term" value="C:nucleus"/>
    <property type="evidence" value="ECO:0007669"/>
    <property type="project" value="UniProtKB-UniRule"/>
</dbReference>
<evidence type="ECO:0000313" key="5">
    <source>
        <dbReference type="Proteomes" id="UP000085678"/>
    </source>
</evidence>
<dbReference type="InParanoid" id="A0A1S3K0B4"/>
<evidence type="ECO:0000256" key="2">
    <source>
        <dbReference type="PROSITE-ProRule" id="PRU00267"/>
    </source>
</evidence>
<dbReference type="PANTHER" id="PTHR48112">
    <property type="entry name" value="HIGH MOBILITY GROUP PROTEIN DSP1"/>
    <property type="match status" value="1"/>
</dbReference>
<dbReference type="InterPro" id="IPR009071">
    <property type="entry name" value="HMG_box_dom"/>
</dbReference>
<dbReference type="GO" id="GO:0003677">
    <property type="term" value="F:DNA binding"/>
    <property type="evidence" value="ECO:0007669"/>
    <property type="project" value="UniProtKB-UniRule"/>
</dbReference>
<feature type="region of interest" description="Disordered" evidence="3">
    <location>
        <begin position="1"/>
        <end position="33"/>
    </location>
</feature>
<feature type="compositionally biased region" description="Acidic residues" evidence="3">
    <location>
        <begin position="195"/>
        <end position="214"/>
    </location>
</feature>
<gene>
    <name evidence="6" type="primary">LOC106177687</name>
</gene>
<feature type="DNA-binding region" description="HMG box" evidence="2">
    <location>
        <begin position="108"/>
        <end position="174"/>
    </location>
</feature>
<keyword evidence="5" id="KW-1185">Reference proteome</keyword>
<feature type="domain" description="HMG box" evidence="4">
    <location>
        <begin position="108"/>
        <end position="174"/>
    </location>
</feature>
<evidence type="ECO:0000256" key="1">
    <source>
        <dbReference type="ARBA" id="ARBA00023125"/>
    </source>
</evidence>
<dbReference type="OrthoDB" id="1919336at2759"/>
<feature type="domain" description="HMG box" evidence="4">
    <location>
        <begin position="31"/>
        <end position="100"/>
    </location>
</feature>
<accession>A0A1S3K0B4</accession>
<protein>
    <submittedName>
        <fullName evidence="6">High mobility group-T protein</fullName>
    </submittedName>
</protein>
<dbReference type="CDD" id="cd22005">
    <property type="entry name" value="HMG-box_AtHMGB1-like"/>
    <property type="match status" value="1"/>
</dbReference>
<feature type="region of interest" description="Disordered" evidence="3">
    <location>
        <begin position="151"/>
        <end position="214"/>
    </location>
</feature>
<dbReference type="GeneID" id="106177687"/>
<reference evidence="6" key="1">
    <citation type="submission" date="2025-08" db="UniProtKB">
        <authorList>
            <consortium name="RefSeq"/>
        </authorList>
    </citation>
    <scope>IDENTIFICATION</scope>
    <source>
        <tissue evidence="6">Gonads</tissue>
    </source>
</reference>
<evidence type="ECO:0000256" key="3">
    <source>
        <dbReference type="SAM" id="MobiDB-lite"/>
    </source>
</evidence>
<feature type="compositionally biased region" description="Basic and acidic residues" evidence="3">
    <location>
        <begin position="151"/>
        <end position="168"/>
    </location>
</feature>
<dbReference type="InterPro" id="IPR036910">
    <property type="entry name" value="HMG_box_dom_sf"/>
</dbReference>
<dbReference type="Proteomes" id="UP000085678">
    <property type="component" value="Unplaced"/>
</dbReference>
<dbReference type="Gene3D" id="1.10.30.10">
    <property type="entry name" value="High mobility group box domain"/>
    <property type="match status" value="2"/>
</dbReference>